<keyword evidence="4" id="KW-1185">Reference proteome</keyword>
<keyword evidence="1" id="KW-1133">Transmembrane helix</keyword>
<name>A0A917K895_9BACL</name>
<organism evidence="3 4">
    <name type="scientific">Alicyclobacillus cellulosilyticus</name>
    <dbReference type="NCBI Taxonomy" id="1003997"/>
    <lineage>
        <taxon>Bacteria</taxon>
        <taxon>Bacillati</taxon>
        <taxon>Bacillota</taxon>
        <taxon>Bacilli</taxon>
        <taxon>Bacillales</taxon>
        <taxon>Alicyclobacillaceae</taxon>
        <taxon>Alicyclobacillus</taxon>
    </lineage>
</organism>
<evidence type="ECO:0000256" key="1">
    <source>
        <dbReference type="SAM" id="Phobius"/>
    </source>
</evidence>
<keyword evidence="1" id="KW-0472">Membrane</keyword>
<dbReference type="PANTHER" id="PTHR40446">
    <property type="entry name" value="N-ACETYLGLUCOSAMINE-1-PHOSPHODIESTER ALPHA-N-ACETYLGLUCOSAMINIDASE"/>
    <property type="match status" value="1"/>
</dbReference>
<sequence>MPSRVPSANVAIQTQAARRERRRRRRLFWLVGTLSALAFCVLGFVGMAVLSFLTPWGRQLRLLLAETVISTRHSRWAHWLVTPHEYAQLWKQINAPVFNTGLSGMVRPGGWSGRGPVIEVHFVRGSTYNGYVMLVHDPRLIRLVEAHVHGSEGEYITDMARRVGAVAGTNASGFEDPNGNGWGGIPVGLEYVDGVLVHPAKNDPAWTTVGFTSSGLLVMGHYTVPALQAMGVRDAMQFRPELVVNGKPMITVGDGGWGLGPRTAIGQARDGTVIFIVLNGRFHGGAGMGASQRQVMDLMLQYGAVNACAMDGGSSSVLYYHGKIINAPSTIDPHGERHLPDAWLVFPTEAAANAYHAGM</sequence>
<keyword evidence="1" id="KW-0812">Transmembrane</keyword>
<feature type="domain" description="Phosphodiester glycosidase" evidence="2">
    <location>
        <begin position="164"/>
        <end position="346"/>
    </location>
</feature>
<protein>
    <submittedName>
        <fullName evidence="3">Exopolysaccharide biosynthesis protein</fullName>
    </submittedName>
</protein>
<dbReference type="InterPro" id="IPR018711">
    <property type="entry name" value="NAGPA"/>
</dbReference>
<reference evidence="3" key="1">
    <citation type="journal article" date="2014" name="Int. J. Syst. Evol. Microbiol.">
        <title>Complete genome sequence of Corynebacterium casei LMG S-19264T (=DSM 44701T), isolated from a smear-ripened cheese.</title>
        <authorList>
            <consortium name="US DOE Joint Genome Institute (JGI-PGF)"/>
            <person name="Walter F."/>
            <person name="Albersmeier A."/>
            <person name="Kalinowski J."/>
            <person name="Ruckert C."/>
        </authorList>
    </citation>
    <scope>NUCLEOTIDE SEQUENCE</scope>
    <source>
        <strain evidence="3">JCM 18487</strain>
    </source>
</reference>
<dbReference type="RefSeq" id="WP_188881375.1">
    <property type="nucleotide sequence ID" value="NZ_BMOY01000009.1"/>
</dbReference>
<evidence type="ECO:0000259" key="2">
    <source>
        <dbReference type="Pfam" id="PF09992"/>
    </source>
</evidence>
<dbReference type="Pfam" id="PF09992">
    <property type="entry name" value="NAGPA"/>
    <property type="match status" value="1"/>
</dbReference>
<proteinExistence type="predicted"/>
<dbReference type="AlphaFoldDB" id="A0A917K895"/>
<evidence type="ECO:0000313" key="3">
    <source>
        <dbReference type="EMBL" id="GGJ01795.1"/>
    </source>
</evidence>
<accession>A0A917K895</accession>
<dbReference type="PANTHER" id="PTHR40446:SF2">
    <property type="entry name" value="N-ACETYLGLUCOSAMINE-1-PHOSPHODIESTER ALPHA-N-ACETYLGLUCOSAMINIDASE"/>
    <property type="match status" value="1"/>
</dbReference>
<evidence type="ECO:0000313" key="4">
    <source>
        <dbReference type="Proteomes" id="UP000637695"/>
    </source>
</evidence>
<gene>
    <name evidence="3" type="ORF">GCM10010885_08750</name>
</gene>
<dbReference type="Proteomes" id="UP000637695">
    <property type="component" value="Unassembled WGS sequence"/>
</dbReference>
<reference evidence="3" key="2">
    <citation type="submission" date="2020-09" db="EMBL/GenBank/DDBJ databases">
        <authorList>
            <person name="Sun Q."/>
            <person name="Ohkuma M."/>
        </authorList>
    </citation>
    <scope>NUCLEOTIDE SEQUENCE</scope>
    <source>
        <strain evidence="3">JCM 18487</strain>
    </source>
</reference>
<comment type="caution">
    <text evidence="3">The sequence shown here is derived from an EMBL/GenBank/DDBJ whole genome shotgun (WGS) entry which is preliminary data.</text>
</comment>
<feature type="transmembrane region" description="Helical" evidence="1">
    <location>
        <begin position="27"/>
        <end position="53"/>
    </location>
</feature>
<dbReference type="EMBL" id="BMOY01000009">
    <property type="protein sequence ID" value="GGJ01795.1"/>
    <property type="molecule type" value="Genomic_DNA"/>
</dbReference>